<organism evidence="1 2">
    <name type="scientific">Eumeta variegata</name>
    <name type="common">Bagworm moth</name>
    <name type="synonym">Eumeta japonica</name>
    <dbReference type="NCBI Taxonomy" id="151549"/>
    <lineage>
        <taxon>Eukaryota</taxon>
        <taxon>Metazoa</taxon>
        <taxon>Ecdysozoa</taxon>
        <taxon>Arthropoda</taxon>
        <taxon>Hexapoda</taxon>
        <taxon>Insecta</taxon>
        <taxon>Pterygota</taxon>
        <taxon>Neoptera</taxon>
        <taxon>Endopterygota</taxon>
        <taxon>Lepidoptera</taxon>
        <taxon>Glossata</taxon>
        <taxon>Ditrysia</taxon>
        <taxon>Tineoidea</taxon>
        <taxon>Psychidae</taxon>
        <taxon>Oiketicinae</taxon>
        <taxon>Eumeta</taxon>
    </lineage>
</organism>
<protein>
    <submittedName>
        <fullName evidence="1">Uncharacterized protein</fullName>
    </submittedName>
</protein>
<dbReference type="OrthoDB" id="71600at2759"/>
<sequence length="166" mass="18478">DYVINVPLVLHGRRRPKHDRLCTAFNANPGCGTVIVEGYQNGARSSVLSPSGSLCTEEIHGDHFRLFLVKSIELVEEIMIRKIQISCFPIRQICPALPPWLHSCTAAASQTYDDVWGARAPATKSWLRQPTKRFPPSLAAQPTCVGECGRSPRQFVAARRILRSEL</sequence>
<gene>
    <name evidence="1" type="ORF">EVAR_12655_1</name>
</gene>
<evidence type="ECO:0000313" key="1">
    <source>
        <dbReference type="EMBL" id="GBP95956.1"/>
    </source>
</evidence>
<accession>A0A4C2A5G8</accession>
<dbReference type="Proteomes" id="UP000299102">
    <property type="component" value="Unassembled WGS sequence"/>
</dbReference>
<dbReference type="EMBL" id="BGZK01002711">
    <property type="protein sequence ID" value="GBP95956.1"/>
    <property type="molecule type" value="Genomic_DNA"/>
</dbReference>
<evidence type="ECO:0000313" key="2">
    <source>
        <dbReference type="Proteomes" id="UP000299102"/>
    </source>
</evidence>
<keyword evidence="2" id="KW-1185">Reference proteome</keyword>
<dbReference type="AlphaFoldDB" id="A0A4C2A5G8"/>
<reference evidence="1 2" key="1">
    <citation type="journal article" date="2019" name="Commun. Biol.">
        <title>The bagworm genome reveals a unique fibroin gene that provides high tensile strength.</title>
        <authorList>
            <person name="Kono N."/>
            <person name="Nakamura H."/>
            <person name="Ohtoshi R."/>
            <person name="Tomita M."/>
            <person name="Numata K."/>
            <person name="Arakawa K."/>
        </authorList>
    </citation>
    <scope>NUCLEOTIDE SEQUENCE [LARGE SCALE GENOMIC DNA]</scope>
</reference>
<comment type="caution">
    <text evidence="1">The sequence shown here is derived from an EMBL/GenBank/DDBJ whole genome shotgun (WGS) entry which is preliminary data.</text>
</comment>
<proteinExistence type="predicted"/>
<name>A0A4C2A5G8_EUMVA</name>
<feature type="non-terminal residue" evidence="1">
    <location>
        <position position="1"/>
    </location>
</feature>